<dbReference type="EMBL" id="LCAH01000004">
    <property type="protein sequence ID" value="KKR87252.1"/>
    <property type="molecule type" value="Genomic_DNA"/>
</dbReference>
<evidence type="ECO:0008006" key="5">
    <source>
        <dbReference type="Google" id="ProtNLM"/>
    </source>
</evidence>
<feature type="signal peptide" evidence="2">
    <location>
        <begin position="1"/>
        <end position="27"/>
    </location>
</feature>
<accession>A0A0G0XHU8</accession>
<dbReference type="Proteomes" id="UP000034616">
    <property type="component" value="Unassembled WGS sequence"/>
</dbReference>
<keyword evidence="2" id="KW-0732">Signal</keyword>
<reference evidence="3 4" key="1">
    <citation type="journal article" date="2015" name="Nature">
        <title>rRNA introns, odd ribosomes, and small enigmatic genomes across a large radiation of phyla.</title>
        <authorList>
            <person name="Brown C.T."/>
            <person name="Hug L.A."/>
            <person name="Thomas B.C."/>
            <person name="Sharon I."/>
            <person name="Castelle C.J."/>
            <person name="Singh A."/>
            <person name="Wilkins M.J."/>
            <person name="Williams K.H."/>
            <person name="Banfield J.F."/>
        </authorList>
    </citation>
    <scope>NUCLEOTIDE SEQUENCE [LARGE SCALE GENOMIC DNA]</scope>
</reference>
<feature type="region of interest" description="Disordered" evidence="1">
    <location>
        <begin position="30"/>
        <end position="51"/>
    </location>
</feature>
<evidence type="ECO:0000313" key="3">
    <source>
        <dbReference type="EMBL" id="KKR87252.1"/>
    </source>
</evidence>
<gene>
    <name evidence="3" type="ORF">UU35_C0004G0025</name>
</gene>
<sequence length="221" mass="24260">MKTTGKWFLLTLALFLGGCGLFDGGNANDDDDQVGNLTPTPTQSGDDDDSTSTAFSAKINITAPIQVEGFVVNDELVSSCKAGIECLVTVSESGTYEVLGQKTNYRAVELEAKVSENGAIYKASWASDQFGLAPDEIYLDEDDWEWKITTIIYDIDNDGFDELVLDGFSVDAIISLNTFYGVLDDGGYIKGEIEDDLKTIYYYRFDVDDTMVSDMILSLDE</sequence>
<protein>
    <recommendedName>
        <fullName evidence="5">Lipoprotein</fullName>
    </recommendedName>
</protein>
<organism evidence="3 4">
    <name type="scientific">Candidatus Uhrbacteria bacterium GW2011_GWC2_41_11</name>
    <dbReference type="NCBI Taxonomy" id="1618985"/>
    <lineage>
        <taxon>Bacteria</taxon>
        <taxon>Candidatus Uhriibacteriota</taxon>
    </lineage>
</organism>
<proteinExistence type="predicted"/>
<evidence type="ECO:0000313" key="4">
    <source>
        <dbReference type="Proteomes" id="UP000034616"/>
    </source>
</evidence>
<feature type="chain" id="PRO_5002535353" description="Lipoprotein" evidence="2">
    <location>
        <begin position="28"/>
        <end position="221"/>
    </location>
</feature>
<dbReference type="AlphaFoldDB" id="A0A0G0XHU8"/>
<comment type="caution">
    <text evidence="3">The sequence shown here is derived from an EMBL/GenBank/DDBJ whole genome shotgun (WGS) entry which is preliminary data.</text>
</comment>
<dbReference type="PROSITE" id="PS51257">
    <property type="entry name" value="PROKAR_LIPOPROTEIN"/>
    <property type="match status" value="1"/>
</dbReference>
<name>A0A0G0XHU8_9BACT</name>
<evidence type="ECO:0000256" key="1">
    <source>
        <dbReference type="SAM" id="MobiDB-lite"/>
    </source>
</evidence>
<evidence type="ECO:0000256" key="2">
    <source>
        <dbReference type="SAM" id="SignalP"/>
    </source>
</evidence>